<dbReference type="PANTHER" id="PTHR38459">
    <property type="entry name" value="PROPHAGE BACTOPRENOL-LINKED GLUCOSE TRANSLOCASE HOMOLOG"/>
    <property type="match status" value="1"/>
</dbReference>
<evidence type="ECO:0000313" key="8">
    <source>
        <dbReference type="EMBL" id="MBA5687997.1"/>
    </source>
</evidence>
<gene>
    <name evidence="8" type="ORF">H3H39_13175</name>
</gene>
<organism evidence="8 9">
    <name type="scientific">Rugamonas apoptosis</name>
    <dbReference type="NCBI Taxonomy" id="2758570"/>
    <lineage>
        <taxon>Bacteria</taxon>
        <taxon>Pseudomonadati</taxon>
        <taxon>Pseudomonadota</taxon>
        <taxon>Betaproteobacteria</taxon>
        <taxon>Burkholderiales</taxon>
        <taxon>Oxalobacteraceae</taxon>
        <taxon>Telluria group</taxon>
        <taxon>Rugamonas</taxon>
    </lineage>
</organism>
<keyword evidence="3 6" id="KW-0812">Transmembrane</keyword>
<dbReference type="GO" id="GO:0000271">
    <property type="term" value="P:polysaccharide biosynthetic process"/>
    <property type="evidence" value="ECO:0007669"/>
    <property type="project" value="InterPro"/>
</dbReference>
<evidence type="ECO:0000256" key="4">
    <source>
        <dbReference type="ARBA" id="ARBA00022989"/>
    </source>
</evidence>
<dbReference type="AlphaFoldDB" id="A0A7W2FA71"/>
<dbReference type="RefSeq" id="WP_182153853.1">
    <property type="nucleotide sequence ID" value="NZ_JACEZU010000006.1"/>
</dbReference>
<comment type="caution">
    <text evidence="8">The sequence shown here is derived from an EMBL/GenBank/DDBJ whole genome shotgun (WGS) entry which is preliminary data.</text>
</comment>
<dbReference type="InterPro" id="IPR051401">
    <property type="entry name" value="GtrA_CellWall_Glycosyl"/>
</dbReference>
<evidence type="ECO:0000256" key="2">
    <source>
        <dbReference type="ARBA" id="ARBA00009399"/>
    </source>
</evidence>
<feature type="transmembrane region" description="Helical" evidence="6">
    <location>
        <begin position="109"/>
        <end position="132"/>
    </location>
</feature>
<dbReference type="PANTHER" id="PTHR38459:SF1">
    <property type="entry name" value="PROPHAGE BACTOPRENOL-LINKED GLUCOSE TRANSLOCASE HOMOLOG"/>
    <property type="match status" value="1"/>
</dbReference>
<sequence>MSRIRREALWFAVAGVAGLVADVALLYLALALGLGFYAGRVLSFLGAVWVTWQINRRYTFHGERTGSVWLEWWRYLLAMAGGGLLNYAVYSVAVWLLRDWPPMPPVLVPMLAVGCGSLAGMMLNFASAKFFVFQR</sequence>
<reference evidence="8 9" key="1">
    <citation type="submission" date="2020-07" db="EMBL/GenBank/DDBJ databases">
        <title>Novel species isolated from subtropical streams in China.</title>
        <authorList>
            <person name="Lu H."/>
        </authorList>
    </citation>
    <scope>NUCLEOTIDE SEQUENCE [LARGE SCALE GENOMIC DNA]</scope>
    <source>
        <strain evidence="8 9">LX47W</strain>
    </source>
</reference>
<evidence type="ECO:0000259" key="7">
    <source>
        <dbReference type="Pfam" id="PF04138"/>
    </source>
</evidence>
<dbReference type="Proteomes" id="UP000573499">
    <property type="component" value="Unassembled WGS sequence"/>
</dbReference>
<dbReference type="InterPro" id="IPR007267">
    <property type="entry name" value="GtrA_DPMS_TM"/>
</dbReference>
<comment type="similarity">
    <text evidence="2">Belongs to the GtrA family.</text>
</comment>
<protein>
    <submittedName>
        <fullName evidence="8">GtrA family protein</fullName>
    </submittedName>
</protein>
<keyword evidence="4 6" id="KW-1133">Transmembrane helix</keyword>
<accession>A0A7W2FA71</accession>
<evidence type="ECO:0000256" key="3">
    <source>
        <dbReference type="ARBA" id="ARBA00022692"/>
    </source>
</evidence>
<evidence type="ECO:0000256" key="6">
    <source>
        <dbReference type="SAM" id="Phobius"/>
    </source>
</evidence>
<feature type="transmembrane region" description="Helical" evidence="6">
    <location>
        <begin position="75"/>
        <end position="97"/>
    </location>
</feature>
<dbReference type="GO" id="GO:0005886">
    <property type="term" value="C:plasma membrane"/>
    <property type="evidence" value="ECO:0007669"/>
    <property type="project" value="TreeGrafter"/>
</dbReference>
<feature type="transmembrane region" description="Helical" evidence="6">
    <location>
        <begin position="36"/>
        <end position="54"/>
    </location>
</feature>
<evidence type="ECO:0000313" key="9">
    <source>
        <dbReference type="Proteomes" id="UP000573499"/>
    </source>
</evidence>
<comment type="subcellular location">
    <subcellularLocation>
        <location evidence="1">Membrane</location>
        <topology evidence="1">Multi-pass membrane protein</topology>
    </subcellularLocation>
</comment>
<dbReference type="Pfam" id="PF04138">
    <property type="entry name" value="GtrA_DPMS_TM"/>
    <property type="match status" value="1"/>
</dbReference>
<proteinExistence type="inferred from homology"/>
<evidence type="ECO:0000256" key="1">
    <source>
        <dbReference type="ARBA" id="ARBA00004141"/>
    </source>
</evidence>
<name>A0A7W2FA71_9BURK</name>
<evidence type="ECO:0000256" key="5">
    <source>
        <dbReference type="ARBA" id="ARBA00023136"/>
    </source>
</evidence>
<dbReference type="EMBL" id="JACEZU010000006">
    <property type="protein sequence ID" value="MBA5687997.1"/>
    <property type="molecule type" value="Genomic_DNA"/>
</dbReference>
<feature type="domain" description="GtrA/DPMS transmembrane" evidence="7">
    <location>
        <begin position="11"/>
        <end position="133"/>
    </location>
</feature>
<keyword evidence="9" id="KW-1185">Reference proteome</keyword>
<feature type="transmembrane region" description="Helical" evidence="6">
    <location>
        <begin position="9"/>
        <end position="30"/>
    </location>
</feature>
<keyword evidence="5 6" id="KW-0472">Membrane</keyword>